<dbReference type="PANTHER" id="PTHR24198:SF193">
    <property type="match status" value="1"/>
</dbReference>
<dbReference type="InterPro" id="IPR002110">
    <property type="entry name" value="Ankyrin_rpt"/>
</dbReference>
<evidence type="ECO:0000256" key="1">
    <source>
        <dbReference type="ARBA" id="ARBA00022737"/>
    </source>
</evidence>
<gene>
    <name evidence="6" type="ORF">CHLNCDRAFT_55558</name>
</gene>
<dbReference type="SMART" id="SM00248">
    <property type="entry name" value="ANK"/>
    <property type="match status" value="5"/>
</dbReference>
<dbReference type="GeneID" id="17350225"/>
<evidence type="ECO:0000313" key="6">
    <source>
        <dbReference type="EMBL" id="EFN50804.1"/>
    </source>
</evidence>
<evidence type="ECO:0000256" key="3">
    <source>
        <dbReference type="PROSITE-ProRule" id="PRU00023"/>
    </source>
</evidence>
<dbReference type="Pfam" id="PF00023">
    <property type="entry name" value="Ank"/>
    <property type="match status" value="1"/>
</dbReference>
<dbReference type="Proteomes" id="UP000008141">
    <property type="component" value="Unassembled WGS sequence"/>
</dbReference>
<feature type="repeat" description="ANK" evidence="3">
    <location>
        <begin position="227"/>
        <end position="263"/>
    </location>
</feature>
<dbReference type="SUPFAM" id="SSF57850">
    <property type="entry name" value="RING/U-box"/>
    <property type="match status" value="1"/>
</dbReference>
<dbReference type="Gene3D" id="1.25.40.20">
    <property type="entry name" value="Ankyrin repeat-containing domain"/>
    <property type="match status" value="3"/>
</dbReference>
<evidence type="ECO:0000313" key="7">
    <source>
        <dbReference type="Proteomes" id="UP000008141"/>
    </source>
</evidence>
<name>E1ZTP4_CHLVA</name>
<dbReference type="RefSeq" id="XP_005842906.1">
    <property type="nucleotide sequence ID" value="XM_005842844.1"/>
</dbReference>
<feature type="domain" description="RING-type" evidence="5">
    <location>
        <begin position="380"/>
        <end position="418"/>
    </location>
</feature>
<keyword evidence="4" id="KW-0862">Zinc</keyword>
<keyword evidence="2 3" id="KW-0040">ANK repeat</keyword>
<feature type="repeat" description="ANK" evidence="3">
    <location>
        <begin position="154"/>
        <end position="190"/>
    </location>
</feature>
<keyword evidence="7" id="KW-1185">Reference proteome</keyword>
<keyword evidence="4" id="KW-0863">Zinc-finger</keyword>
<dbReference type="EMBL" id="GL433873">
    <property type="protein sequence ID" value="EFN50804.1"/>
    <property type="molecule type" value="Genomic_DNA"/>
</dbReference>
<dbReference type="AlphaFoldDB" id="E1ZTP4"/>
<dbReference type="PROSITE" id="PS50088">
    <property type="entry name" value="ANK_REPEAT"/>
    <property type="match status" value="4"/>
</dbReference>
<dbReference type="eggNOG" id="KOG0504">
    <property type="taxonomic scope" value="Eukaryota"/>
</dbReference>
<feature type="repeat" description="ANK" evidence="3">
    <location>
        <begin position="77"/>
        <end position="114"/>
    </location>
</feature>
<keyword evidence="1" id="KW-0677">Repeat</keyword>
<dbReference type="InterPro" id="IPR036770">
    <property type="entry name" value="Ankyrin_rpt-contain_sf"/>
</dbReference>
<dbReference type="STRING" id="554065.E1ZTP4"/>
<protein>
    <recommendedName>
        <fullName evidence="5">RING-type domain-containing protein</fullName>
    </recommendedName>
</protein>
<dbReference type="SUPFAM" id="SSF48403">
    <property type="entry name" value="Ankyrin repeat"/>
    <property type="match status" value="1"/>
</dbReference>
<dbReference type="InterPro" id="IPR013083">
    <property type="entry name" value="Znf_RING/FYVE/PHD"/>
</dbReference>
<evidence type="ECO:0000256" key="2">
    <source>
        <dbReference type="ARBA" id="ARBA00023043"/>
    </source>
</evidence>
<dbReference type="KEGG" id="cvr:CHLNCDRAFT_55558"/>
<proteinExistence type="predicted"/>
<keyword evidence="4" id="KW-0479">Metal-binding</keyword>
<evidence type="ECO:0000256" key="4">
    <source>
        <dbReference type="PROSITE-ProRule" id="PRU00175"/>
    </source>
</evidence>
<dbReference type="SMART" id="SM00184">
    <property type="entry name" value="RING"/>
    <property type="match status" value="1"/>
</dbReference>
<dbReference type="InterPro" id="IPR001841">
    <property type="entry name" value="Znf_RING"/>
</dbReference>
<dbReference type="GO" id="GO:0008270">
    <property type="term" value="F:zinc ion binding"/>
    <property type="evidence" value="ECO:0007669"/>
    <property type="project" value="UniProtKB-KW"/>
</dbReference>
<dbReference type="PROSITE" id="PS50297">
    <property type="entry name" value="ANK_REP_REGION"/>
    <property type="match status" value="1"/>
</dbReference>
<dbReference type="InParanoid" id="E1ZTP4"/>
<dbReference type="OrthoDB" id="547084at2759"/>
<feature type="repeat" description="ANK" evidence="3">
    <location>
        <begin position="264"/>
        <end position="300"/>
    </location>
</feature>
<dbReference type="Pfam" id="PF13920">
    <property type="entry name" value="zf-C3HC4_3"/>
    <property type="match status" value="1"/>
</dbReference>
<sequence length="430" mass="43782">MCAATGRCPSALCGSSCGQGAACSSAPYWDGANGGGEAGRQEESFFEAVKKAGRHACLQALYTCLAEGADVNAKRGIGLTALHWAAWKNPDPAAVRAVTAALVAEGADVRAKDQQGAERLHWAGWNNNAEAATAAVLALVAAGADLRARCKDGAEPRPLHTAALCGNAAGAAAAVQALVAAGADVRAKDRDSDEPQHAAQNSNAEAAAMAVQALVAAGADVRARRNDGAEPLHRAALNGNGVAANAAVQALVTAGAAVRARDKHGSEPLHAAAMNNKPAAAVMAARALLEAGACRTAVNRDGCPPWLLVLERPDAAQCGQLLQLLLPPGELHLSSPALQRLAVAAGALPAGAGSRLLAAVIHQLLSPSQPAGAEAQNRKCVVCWDAPRSVALLPCGHLALCARCAERQDVRERCPVCRNVCTGTVTIYHP</sequence>
<organism evidence="7">
    <name type="scientific">Chlorella variabilis</name>
    <name type="common">Green alga</name>
    <dbReference type="NCBI Taxonomy" id="554065"/>
    <lineage>
        <taxon>Eukaryota</taxon>
        <taxon>Viridiplantae</taxon>
        <taxon>Chlorophyta</taxon>
        <taxon>core chlorophytes</taxon>
        <taxon>Trebouxiophyceae</taxon>
        <taxon>Chlorellales</taxon>
        <taxon>Chlorellaceae</taxon>
        <taxon>Chlorella clade</taxon>
        <taxon>Chlorella</taxon>
    </lineage>
</organism>
<dbReference type="Gene3D" id="3.30.40.10">
    <property type="entry name" value="Zinc/RING finger domain, C3HC4 (zinc finger)"/>
    <property type="match status" value="1"/>
</dbReference>
<accession>E1ZTP4</accession>
<reference evidence="6 7" key="1">
    <citation type="journal article" date="2010" name="Plant Cell">
        <title>The Chlorella variabilis NC64A genome reveals adaptation to photosymbiosis, coevolution with viruses, and cryptic sex.</title>
        <authorList>
            <person name="Blanc G."/>
            <person name="Duncan G."/>
            <person name="Agarkova I."/>
            <person name="Borodovsky M."/>
            <person name="Gurnon J."/>
            <person name="Kuo A."/>
            <person name="Lindquist E."/>
            <person name="Lucas S."/>
            <person name="Pangilinan J."/>
            <person name="Polle J."/>
            <person name="Salamov A."/>
            <person name="Terry A."/>
            <person name="Yamada T."/>
            <person name="Dunigan D.D."/>
            <person name="Grigoriev I.V."/>
            <person name="Claverie J.M."/>
            <person name="Van Etten J.L."/>
        </authorList>
    </citation>
    <scope>NUCLEOTIDE SEQUENCE [LARGE SCALE GENOMIC DNA]</scope>
    <source>
        <strain evidence="6 7">NC64A</strain>
    </source>
</reference>
<dbReference type="PROSITE" id="PS50089">
    <property type="entry name" value="ZF_RING_2"/>
    <property type="match status" value="1"/>
</dbReference>
<dbReference type="PANTHER" id="PTHR24198">
    <property type="entry name" value="ANKYRIN REPEAT AND PROTEIN KINASE DOMAIN-CONTAINING PROTEIN"/>
    <property type="match status" value="1"/>
</dbReference>
<evidence type="ECO:0000259" key="5">
    <source>
        <dbReference type="PROSITE" id="PS50089"/>
    </source>
</evidence>